<feature type="region of interest" description="Disordered" evidence="1">
    <location>
        <begin position="146"/>
        <end position="192"/>
    </location>
</feature>
<gene>
    <name evidence="2" type="ORF">WR25_13065</name>
</gene>
<keyword evidence="3" id="KW-1185">Reference proteome</keyword>
<organism evidence="2 3">
    <name type="scientific">Diploscapter pachys</name>
    <dbReference type="NCBI Taxonomy" id="2018661"/>
    <lineage>
        <taxon>Eukaryota</taxon>
        <taxon>Metazoa</taxon>
        <taxon>Ecdysozoa</taxon>
        <taxon>Nematoda</taxon>
        <taxon>Chromadorea</taxon>
        <taxon>Rhabditida</taxon>
        <taxon>Rhabditina</taxon>
        <taxon>Rhabditomorpha</taxon>
        <taxon>Rhabditoidea</taxon>
        <taxon>Rhabditidae</taxon>
        <taxon>Diploscapter</taxon>
    </lineage>
</organism>
<evidence type="ECO:0000256" key="1">
    <source>
        <dbReference type="SAM" id="MobiDB-lite"/>
    </source>
</evidence>
<evidence type="ECO:0000313" key="3">
    <source>
        <dbReference type="Proteomes" id="UP000218231"/>
    </source>
</evidence>
<dbReference type="EMBL" id="LIAE01010750">
    <property type="protein sequence ID" value="PAV55784.1"/>
    <property type="molecule type" value="Genomic_DNA"/>
</dbReference>
<protein>
    <submittedName>
        <fullName evidence="2">Uncharacterized protein</fullName>
    </submittedName>
</protein>
<dbReference type="Proteomes" id="UP000218231">
    <property type="component" value="Unassembled WGS sequence"/>
</dbReference>
<comment type="caution">
    <text evidence="2">The sequence shown here is derived from an EMBL/GenBank/DDBJ whole genome shotgun (WGS) entry which is preliminary data.</text>
</comment>
<reference evidence="2 3" key="1">
    <citation type="journal article" date="2017" name="Curr. Biol.">
        <title>Genome architecture and evolution of a unichromosomal asexual nematode.</title>
        <authorList>
            <person name="Fradin H."/>
            <person name="Zegar C."/>
            <person name="Gutwein M."/>
            <person name="Lucas J."/>
            <person name="Kovtun M."/>
            <person name="Corcoran D."/>
            <person name="Baugh L.R."/>
            <person name="Kiontke K."/>
            <person name="Gunsalus K."/>
            <person name="Fitch D.H."/>
            <person name="Piano F."/>
        </authorList>
    </citation>
    <scope>NUCLEOTIDE SEQUENCE [LARGE SCALE GENOMIC DNA]</scope>
    <source>
        <strain evidence="2">PF1309</strain>
    </source>
</reference>
<name>A0A2A2J2J3_9BILA</name>
<feature type="compositionally biased region" description="Basic and acidic residues" evidence="1">
    <location>
        <begin position="159"/>
        <end position="171"/>
    </location>
</feature>
<evidence type="ECO:0000313" key="2">
    <source>
        <dbReference type="EMBL" id="PAV55784.1"/>
    </source>
</evidence>
<feature type="compositionally biased region" description="Basic residues" evidence="1">
    <location>
        <begin position="172"/>
        <end position="182"/>
    </location>
</feature>
<proteinExistence type="predicted"/>
<sequence length="212" mass="22188">MRPMPSACSCPPPPMCNCGGYNQYGGFGGYSSGYGNGYAVAPMASYAIPYSRPYSYGPQPMSYAAPGPVAYAGVPQSPLYAAGPGTTSYAGSGSATYAGPAPTSYADQVQPLPAASVASADPMATVASGTETALPIVKAREATSIGLLDGGDDGSVEASKSKRSDSNNKKEEKRRRRMKRMKREAAVEPEQIFDPKCNSDELKQIIIEVEFV</sequence>
<accession>A0A2A2J2J3</accession>
<dbReference type="AlphaFoldDB" id="A0A2A2J2J3"/>